<comment type="catalytic activity">
    <reaction evidence="13 14">
        <text>a quinone + NADH + 5 H(+)(in) = a quinol + NAD(+) + 4 H(+)(out)</text>
        <dbReference type="Rhea" id="RHEA:57888"/>
        <dbReference type="ChEBI" id="CHEBI:15378"/>
        <dbReference type="ChEBI" id="CHEBI:24646"/>
        <dbReference type="ChEBI" id="CHEBI:57540"/>
        <dbReference type="ChEBI" id="CHEBI:57945"/>
        <dbReference type="ChEBI" id="CHEBI:132124"/>
    </reaction>
</comment>
<evidence type="ECO:0000256" key="5">
    <source>
        <dbReference type="ARBA" id="ARBA00022630"/>
    </source>
</evidence>
<keyword evidence="17" id="KW-1185">Reference proteome</keyword>
<protein>
    <recommendedName>
        <fullName evidence="14">NADH-quinone oxidoreductase subunit F</fullName>
        <ecNumber evidence="14">7.1.1.-</ecNumber>
    </recommendedName>
</protein>
<keyword evidence="7 14" id="KW-0874">Quinone</keyword>
<dbReference type="Gene3D" id="1.20.1440.230">
    <property type="entry name" value="NADH-ubiquinone oxidoreductase 51kDa subunit, iron-sulphur binding domain"/>
    <property type="match status" value="1"/>
</dbReference>
<dbReference type="EC" id="7.1.1.-" evidence="14"/>
<keyword evidence="9" id="KW-1278">Translocase</keyword>
<evidence type="ECO:0000256" key="3">
    <source>
        <dbReference type="ARBA" id="ARBA00007523"/>
    </source>
</evidence>
<dbReference type="FunFam" id="1.20.1440.230:FF:000001">
    <property type="entry name" value="Mitochondrial NADH dehydrogenase flavoprotein 1"/>
    <property type="match status" value="1"/>
</dbReference>
<dbReference type="SUPFAM" id="SSF142984">
    <property type="entry name" value="Nqo1 middle domain-like"/>
    <property type="match status" value="1"/>
</dbReference>
<evidence type="ECO:0000256" key="7">
    <source>
        <dbReference type="ARBA" id="ARBA00022719"/>
    </source>
</evidence>
<dbReference type="RefSeq" id="WP_312744835.1">
    <property type="nucleotide sequence ID" value="NZ_CP116968.1"/>
</dbReference>
<keyword evidence="8 14" id="KW-0479">Metal-binding</keyword>
<evidence type="ECO:0000256" key="4">
    <source>
        <dbReference type="ARBA" id="ARBA00022485"/>
    </source>
</evidence>
<dbReference type="FunFam" id="3.40.50.11540:FF:000001">
    <property type="entry name" value="NADH dehydrogenase [ubiquinone] flavoprotein 1, mitochondrial"/>
    <property type="match status" value="1"/>
</dbReference>
<evidence type="ECO:0000313" key="16">
    <source>
        <dbReference type="EMBL" id="WNM61997.1"/>
    </source>
</evidence>
<dbReference type="Gene3D" id="6.10.250.1450">
    <property type="match status" value="1"/>
</dbReference>
<dbReference type="SUPFAM" id="SSF142019">
    <property type="entry name" value="Nqo1 FMN-binding domain-like"/>
    <property type="match status" value="1"/>
</dbReference>
<evidence type="ECO:0000256" key="2">
    <source>
        <dbReference type="ARBA" id="ARBA00001966"/>
    </source>
</evidence>
<evidence type="ECO:0000256" key="13">
    <source>
        <dbReference type="ARBA" id="ARBA00047712"/>
    </source>
</evidence>
<comment type="function">
    <text evidence="14">NDH-1 shuttles electrons from NADH, via FMN and iron-sulfur (Fe-S) centers, to quinones in the respiratory chain.</text>
</comment>
<dbReference type="PROSITE" id="PS00645">
    <property type="entry name" value="COMPLEX1_51K_2"/>
    <property type="match status" value="1"/>
</dbReference>
<dbReference type="SMART" id="SM00928">
    <property type="entry name" value="NADH_4Fe-4S"/>
    <property type="match status" value="1"/>
</dbReference>
<dbReference type="FunFam" id="3.10.20.600:FF:000003">
    <property type="entry name" value="NADH-quinone oxidoreductase subunit F"/>
    <property type="match status" value="1"/>
</dbReference>
<evidence type="ECO:0000259" key="15">
    <source>
        <dbReference type="SMART" id="SM00928"/>
    </source>
</evidence>
<dbReference type="InterPro" id="IPR011538">
    <property type="entry name" value="Nuo51_FMN-bd"/>
</dbReference>
<dbReference type="GO" id="GO:0048038">
    <property type="term" value="F:quinone binding"/>
    <property type="evidence" value="ECO:0007669"/>
    <property type="project" value="UniProtKB-KW"/>
</dbReference>
<dbReference type="Proteomes" id="UP001302494">
    <property type="component" value="Chromosome"/>
</dbReference>
<comment type="cofactor">
    <cofactor evidence="1 14">
        <name>FMN</name>
        <dbReference type="ChEBI" id="CHEBI:58210"/>
    </cofactor>
</comment>
<evidence type="ECO:0000256" key="1">
    <source>
        <dbReference type="ARBA" id="ARBA00001917"/>
    </source>
</evidence>
<dbReference type="InterPro" id="IPR011537">
    <property type="entry name" value="NADH-UbQ_OxRdtase_suF"/>
</dbReference>
<evidence type="ECO:0000256" key="12">
    <source>
        <dbReference type="ARBA" id="ARBA00023027"/>
    </source>
</evidence>
<keyword evidence="6 14" id="KW-0288">FMN</keyword>
<dbReference type="GO" id="GO:0051539">
    <property type="term" value="F:4 iron, 4 sulfur cluster binding"/>
    <property type="evidence" value="ECO:0007669"/>
    <property type="project" value="UniProtKB-UniRule"/>
</dbReference>
<keyword evidence="11 14" id="KW-0411">Iron-sulfur</keyword>
<evidence type="ECO:0000256" key="6">
    <source>
        <dbReference type="ARBA" id="ARBA00022643"/>
    </source>
</evidence>
<keyword evidence="16" id="KW-0560">Oxidoreductase</keyword>
<dbReference type="GO" id="GO:0051287">
    <property type="term" value="F:NAD binding"/>
    <property type="evidence" value="ECO:0007669"/>
    <property type="project" value="UniProtKB-UniRule"/>
</dbReference>
<dbReference type="PROSITE" id="PS00644">
    <property type="entry name" value="COMPLEX1_51K_1"/>
    <property type="match status" value="1"/>
</dbReference>
<dbReference type="GO" id="GO:0008137">
    <property type="term" value="F:NADH dehydrogenase (ubiquinone) activity"/>
    <property type="evidence" value="ECO:0007669"/>
    <property type="project" value="InterPro"/>
</dbReference>
<dbReference type="Gene3D" id="3.10.20.600">
    <property type="match status" value="1"/>
</dbReference>
<evidence type="ECO:0000256" key="14">
    <source>
        <dbReference type="RuleBase" id="RU364066"/>
    </source>
</evidence>
<sequence>MATYEKILLKNMEQPGYTGSLSDYEGTGGYQALRTVLKDMQPDQVIEVVKKSGLRGRGGAGFPTGVKWGFIPKNHPGPKYLCCNADESEPGTFKDRQLMERDPHQMLEGMAITCFAIGAQTAYIYIRGEFRLGAKILEQALREAYAAGYLGDNILGSGLRINIYVHLGAGAYICGEETALLESLEGKRGMPRFKPPFPATHGLYQNPTVVNNVETMANIPHIINRGGEWFASIGSPPKSCGTRVFCLSGHVKRPGNYETPMGITFRELIYDLGGGMRSDKPLKAFIPGGASAPFLTPDHLDVKMDFESVALAGSMLGSGGVTVMEEGTNMVWAALRLMEFFYHESCGKCTPCREGTSWLVQTLQRIWNKRGRPEDIGVLDELCGNIPGRTVCAFGDAAVSPIVSTLHHWRGEYEALIREAQETMPRNKEIPVFTH</sequence>
<dbReference type="AlphaFoldDB" id="A0AA96GJA3"/>
<comment type="cofactor">
    <cofactor evidence="2 14">
        <name>[4Fe-4S] cluster</name>
        <dbReference type="ChEBI" id="CHEBI:49883"/>
    </cofactor>
</comment>
<dbReference type="NCBIfam" id="NF010120">
    <property type="entry name" value="PRK13596.1"/>
    <property type="match status" value="1"/>
</dbReference>
<dbReference type="GO" id="GO:0016491">
    <property type="term" value="F:oxidoreductase activity"/>
    <property type="evidence" value="ECO:0007669"/>
    <property type="project" value="UniProtKB-KW"/>
</dbReference>
<feature type="domain" description="NADH-ubiquinone oxidoreductase 51kDa subunit iron-sulphur binding" evidence="15">
    <location>
        <begin position="331"/>
        <end position="376"/>
    </location>
</feature>
<comment type="similarity">
    <text evidence="3 14">Belongs to the complex I 51 kDa subunit family.</text>
</comment>
<dbReference type="PANTHER" id="PTHR43578">
    <property type="entry name" value="NADH-QUINONE OXIDOREDUCTASE SUBUNIT F"/>
    <property type="match status" value="1"/>
</dbReference>
<dbReference type="InterPro" id="IPR019554">
    <property type="entry name" value="Soluble_ligand-bd"/>
</dbReference>
<evidence type="ECO:0000256" key="11">
    <source>
        <dbReference type="ARBA" id="ARBA00023014"/>
    </source>
</evidence>
<dbReference type="Pfam" id="PF01512">
    <property type="entry name" value="Complex1_51K"/>
    <property type="match status" value="1"/>
</dbReference>
<dbReference type="Pfam" id="PF10531">
    <property type="entry name" value="SLBB"/>
    <property type="match status" value="1"/>
</dbReference>
<keyword evidence="5 14" id="KW-0285">Flavoprotein</keyword>
<name>A0AA96GJA3_9BACT</name>
<evidence type="ECO:0000256" key="9">
    <source>
        <dbReference type="ARBA" id="ARBA00022967"/>
    </source>
</evidence>
<dbReference type="NCBIfam" id="TIGR01959">
    <property type="entry name" value="nuoF_fam"/>
    <property type="match status" value="1"/>
</dbReference>
<dbReference type="SUPFAM" id="SSF140490">
    <property type="entry name" value="Nqo1C-terminal domain-like"/>
    <property type="match status" value="1"/>
</dbReference>
<dbReference type="InterPro" id="IPR037207">
    <property type="entry name" value="Nuop51_4Fe4S-bd_sf"/>
</dbReference>
<reference evidence="16 17" key="1">
    <citation type="submission" date="2023-01" db="EMBL/GenBank/DDBJ databases">
        <title>Cultivation and genomic characterization of new, ubiquitous marine nitrite-oxidizing bacteria from the Nitrospirales.</title>
        <authorList>
            <person name="Mueller A.J."/>
            <person name="Daebeler A."/>
            <person name="Herbold C.W."/>
            <person name="Kirkegaard R.H."/>
            <person name="Daims H."/>
        </authorList>
    </citation>
    <scope>NUCLEOTIDE SEQUENCE [LARGE SCALE GENOMIC DNA]</scope>
    <source>
        <strain evidence="16 17">DK</strain>
    </source>
</reference>
<dbReference type="GO" id="GO:0046872">
    <property type="term" value="F:metal ion binding"/>
    <property type="evidence" value="ECO:0007669"/>
    <property type="project" value="UniProtKB-KW"/>
</dbReference>
<dbReference type="GO" id="GO:0010181">
    <property type="term" value="F:FMN binding"/>
    <property type="evidence" value="ECO:0007669"/>
    <property type="project" value="InterPro"/>
</dbReference>
<evidence type="ECO:0000313" key="17">
    <source>
        <dbReference type="Proteomes" id="UP001302494"/>
    </source>
</evidence>
<dbReference type="EMBL" id="CP116968">
    <property type="protein sequence ID" value="WNM61997.1"/>
    <property type="molecule type" value="Genomic_DNA"/>
</dbReference>
<dbReference type="InterPro" id="IPR037225">
    <property type="entry name" value="Nuo51_FMN-bd_sf"/>
</dbReference>
<dbReference type="PANTHER" id="PTHR43578:SF3">
    <property type="entry name" value="NADH-QUINONE OXIDOREDUCTASE SUBUNIT F"/>
    <property type="match status" value="1"/>
</dbReference>
<keyword evidence="12 14" id="KW-0520">NAD</keyword>
<proteinExistence type="inferred from homology"/>
<dbReference type="Pfam" id="PF10589">
    <property type="entry name" value="NADH_4Fe-4S"/>
    <property type="match status" value="1"/>
</dbReference>
<gene>
    <name evidence="16" type="primary">nuoF</name>
    <name evidence="16" type="ORF">PQG83_19990</name>
</gene>
<organism evidence="16 17">
    <name type="scientific">Candidatus Nitrospira neomarina</name>
    <dbReference type="NCBI Taxonomy" id="3020899"/>
    <lineage>
        <taxon>Bacteria</taxon>
        <taxon>Pseudomonadati</taxon>
        <taxon>Nitrospirota</taxon>
        <taxon>Nitrospiria</taxon>
        <taxon>Nitrospirales</taxon>
        <taxon>Nitrospiraceae</taxon>
        <taxon>Nitrospira</taxon>
    </lineage>
</organism>
<dbReference type="InterPro" id="IPR019575">
    <property type="entry name" value="Nuop51_4Fe4S-bd"/>
</dbReference>
<evidence type="ECO:0000256" key="8">
    <source>
        <dbReference type="ARBA" id="ARBA00022723"/>
    </source>
</evidence>
<dbReference type="Gene3D" id="3.40.50.11540">
    <property type="entry name" value="NADH-ubiquinone oxidoreductase 51kDa subunit"/>
    <property type="match status" value="1"/>
</dbReference>
<keyword evidence="4 14" id="KW-0004">4Fe-4S</keyword>
<keyword evidence="10 14" id="KW-0408">Iron</keyword>
<accession>A0AA96GJA3</accession>
<dbReference type="InterPro" id="IPR001949">
    <property type="entry name" value="NADH-UbQ_OxRdtase_51kDa_CS"/>
</dbReference>
<evidence type="ECO:0000256" key="10">
    <source>
        <dbReference type="ARBA" id="ARBA00023004"/>
    </source>
</evidence>
<dbReference type="KEGG" id="nneo:PQG83_19990"/>